<feature type="compositionally biased region" description="Acidic residues" evidence="4">
    <location>
        <begin position="773"/>
        <end position="788"/>
    </location>
</feature>
<evidence type="ECO:0000256" key="4">
    <source>
        <dbReference type="SAM" id="MobiDB-lite"/>
    </source>
</evidence>
<evidence type="ECO:0000313" key="6">
    <source>
        <dbReference type="EMBL" id="TRY63973.1"/>
    </source>
</evidence>
<keyword evidence="1" id="KW-0880">Kelch repeat</keyword>
<dbReference type="InterPro" id="IPR006652">
    <property type="entry name" value="Kelch_1"/>
</dbReference>
<evidence type="ECO:0000256" key="3">
    <source>
        <dbReference type="ARBA" id="ARBA00023203"/>
    </source>
</evidence>
<dbReference type="Proteomes" id="UP000318571">
    <property type="component" value="Chromosome 10"/>
</dbReference>
<keyword evidence="7" id="KW-1185">Reference proteome</keyword>
<protein>
    <recommendedName>
        <fullName evidence="5">BTB domain-containing protein</fullName>
    </recommendedName>
</protein>
<evidence type="ECO:0000256" key="1">
    <source>
        <dbReference type="ARBA" id="ARBA00022441"/>
    </source>
</evidence>
<feature type="region of interest" description="Disordered" evidence="4">
    <location>
        <begin position="762"/>
        <end position="788"/>
    </location>
</feature>
<dbReference type="SUPFAM" id="SSF54695">
    <property type="entry name" value="POZ domain"/>
    <property type="match status" value="1"/>
</dbReference>
<accession>A0A553NEU4</accession>
<feature type="domain" description="BTB" evidence="5">
    <location>
        <begin position="66"/>
        <end position="142"/>
    </location>
</feature>
<dbReference type="SMART" id="SM00225">
    <property type="entry name" value="BTB"/>
    <property type="match status" value="1"/>
</dbReference>
<keyword evidence="3" id="KW-0009">Actin-binding</keyword>
<dbReference type="STRING" id="6832.A0A553NEU4"/>
<feature type="region of interest" description="Disordered" evidence="4">
    <location>
        <begin position="404"/>
        <end position="429"/>
    </location>
</feature>
<dbReference type="Gene3D" id="3.30.710.10">
    <property type="entry name" value="Potassium Channel Kv1.1, Chain A"/>
    <property type="match status" value="1"/>
</dbReference>
<comment type="caution">
    <text evidence="6">The sequence shown here is derived from an EMBL/GenBank/DDBJ whole genome shotgun (WGS) entry which is preliminary data.</text>
</comment>
<evidence type="ECO:0000313" key="7">
    <source>
        <dbReference type="Proteomes" id="UP000318571"/>
    </source>
</evidence>
<sequence>MSLRLFDDFNNSHIKDMSKKPSTMDNDDDSEPEGVMPRPDLLWEDTLLHGRTLQALNQMRKDKHFCDVTLQIDKQDFPAHRAVLAAASPYLLELFTSRSDRPTRKEEEGVTGVIYELNGGFNKEALEILIEYAYTARLTVPARSIRTVFLAAIRLRMERASHECAKFLADHINVETCLELRNMPGITKLTDLVNKVDSYIQSNFGSIQESRGMMALPRICIEVLHNTKVDIEAAKSEPLCQLALDWIHIQWLEDEKLTLDSMTTKRHLLYVGRENKLEDCKGIEEGSPNDSEIIQDYKKTNQKQLPRQMKKIRRHSSMKPAKPRELLYSRHINQDEEKTGDVIEEWKMIACSNLDDKTILGLVTVDGLLAVVSIIQRLYRPTTPDMTQPILTAAAGLTLALANGSRKNSKGTSPTMSRPPSEESDLYDPLPNMASPRCAVGTCQLDGKLIVCGGYDRGECLNNVDAFSLESNSWSAMPRMSSKRGRFDTAVLNGVIYAVAGSNGHSEQHTAEKFNPETGKWTSIVNLPFPVANIGLCSLNGSIYCIGGTYGQSGSKNCFKLAADESKWERIAPLQLGRSQAGVASFQGKIWVVGGCDAWNPVASVEVYDPDSNSWKLGPPMTTPRRGCGIINKNGLLYVIGGSDGTKSLCTVEIYDPRMNLWTSGPNMTSCRANVSANLVDDRIWAVGGFSGKNFLSTIEYLDPVRDEWTTYIARNPTPKASRGSPFTVEQVAEDDLTPVNLEESRSFQTVLGQAKIMNNVEPSEKRVTIAEDPPESNGGEEENVCPQ</sequence>
<dbReference type="EMBL" id="VCGU01000458">
    <property type="protein sequence ID" value="TRY63973.1"/>
    <property type="molecule type" value="Genomic_DNA"/>
</dbReference>
<dbReference type="AlphaFoldDB" id="A0A553NEU4"/>
<dbReference type="PANTHER" id="PTHR24412">
    <property type="entry name" value="KELCH PROTEIN"/>
    <property type="match status" value="1"/>
</dbReference>
<dbReference type="PROSITE" id="PS50097">
    <property type="entry name" value="BTB"/>
    <property type="match status" value="1"/>
</dbReference>
<dbReference type="PANTHER" id="PTHR24412:SF396">
    <property type="entry name" value="INFLUENZA VIRUS NS1A-BINDING PROTEIN"/>
    <property type="match status" value="1"/>
</dbReference>
<proteinExistence type="predicted"/>
<reference evidence="6 7" key="1">
    <citation type="journal article" date="2018" name="Nat. Ecol. Evol.">
        <title>Genomic signatures of mitonuclear coevolution across populations of Tigriopus californicus.</title>
        <authorList>
            <person name="Barreto F.S."/>
            <person name="Watson E.T."/>
            <person name="Lima T.G."/>
            <person name="Willett C.S."/>
            <person name="Edmands S."/>
            <person name="Li W."/>
            <person name="Burton R.S."/>
        </authorList>
    </citation>
    <scope>NUCLEOTIDE SEQUENCE [LARGE SCALE GENOMIC DNA]</scope>
    <source>
        <strain evidence="6 7">San Diego</strain>
    </source>
</reference>
<keyword evidence="2" id="KW-0677">Repeat</keyword>
<dbReference type="Gene3D" id="2.120.10.80">
    <property type="entry name" value="Kelch-type beta propeller"/>
    <property type="match status" value="2"/>
</dbReference>
<dbReference type="InterPro" id="IPR015915">
    <property type="entry name" value="Kelch-typ_b-propeller"/>
</dbReference>
<dbReference type="Pfam" id="PF00651">
    <property type="entry name" value="BTB"/>
    <property type="match status" value="1"/>
</dbReference>
<dbReference type="CDD" id="cd18306">
    <property type="entry name" value="BTB_POZ_NS1BP"/>
    <property type="match status" value="1"/>
</dbReference>
<gene>
    <name evidence="6" type="ORF">TCAL_05784</name>
</gene>
<dbReference type="InterPro" id="IPR011333">
    <property type="entry name" value="SKP1/BTB/POZ_sf"/>
</dbReference>
<dbReference type="SMART" id="SM00612">
    <property type="entry name" value="Kelch"/>
    <property type="match status" value="6"/>
</dbReference>
<dbReference type="Pfam" id="PF01344">
    <property type="entry name" value="Kelch_1"/>
    <property type="match status" value="6"/>
</dbReference>
<organism evidence="6 7">
    <name type="scientific">Tigriopus californicus</name>
    <name type="common">Marine copepod</name>
    <dbReference type="NCBI Taxonomy" id="6832"/>
    <lineage>
        <taxon>Eukaryota</taxon>
        <taxon>Metazoa</taxon>
        <taxon>Ecdysozoa</taxon>
        <taxon>Arthropoda</taxon>
        <taxon>Crustacea</taxon>
        <taxon>Multicrustacea</taxon>
        <taxon>Hexanauplia</taxon>
        <taxon>Copepoda</taxon>
        <taxon>Harpacticoida</taxon>
        <taxon>Harpacticidae</taxon>
        <taxon>Tigriopus</taxon>
    </lineage>
</organism>
<evidence type="ECO:0000256" key="2">
    <source>
        <dbReference type="ARBA" id="ARBA00022737"/>
    </source>
</evidence>
<evidence type="ECO:0000259" key="5">
    <source>
        <dbReference type="PROSITE" id="PS50097"/>
    </source>
</evidence>
<dbReference type="OMA" id="TEIVQDY"/>
<name>A0A553NEU4_TIGCA</name>
<dbReference type="InterPro" id="IPR000210">
    <property type="entry name" value="BTB/POZ_dom"/>
</dbReference>
<dbReference type="GO" id="GO:0003779">
    <property type="term" value="F:actin binding"/>
    <property type="evidence" value="ECO:0007669"/>
    <property type="project" value="UniProtKB-KW"/>
</dbReference>
<feature type="region of interest" description="Disordered" evidence="4">
    <location>
        <begin position="14"/>
        <end position="37"/>
    </location>
</feature>
<dbReference type="SUPFAM" id="SSF117281">
    <property type="entry name" value="Kelch motif"/>
    <property type="match status" value="2"/>
</dbReference>
<dbReference type="OrthoDB" id="45365at2759"/>